<evidence type="ECO:0000256" key="1">
    <source>
        <dbReference type="ARBA" id="ARBA00022692"/>
    </source>
</evidence>
<dbReference type="PROSITE" id="PS50850">
    <property type="entry name" value="MFS"/>
    <property type="match status" value="1"/>
</dbReference>
<dbReference type="InterPro" id="IPR047200">
    <property type="entry name" value="MFS_YcaD-like"/>
</dbReference>
<evidence type="ECO:0000256" key="4">
    <source>
        <dbReference type="SAM" id="MobiDB-lite"/>
    </source>
</evidence>
<feature type="transmembrane region" description="Helical" evidence="5">
    <location>
        <begin position="156"/>
        <end position="177"/>
    </location>
</feature>
<dbReference type="Gene3D" id="1.20.1250.20">
    <property type="entry name" value="MFS general substrate transporter like domains"/>
    <property type="match status" value="2"/>
</dbReference>
<feature type="transmembrane region" description="Helical" evidence="5">
    <location>
        <begin position="7"/>
        <end position="29"/>
    </location>
</feature>
<dbReference type="STRING" id="1395571.TMS3_0114825"/>
<dbReference type="Proteomes" id="UP000030063">
    <property type="component" value="Unassembled WGS sequence"/>
</dbReference>
<dbReference type="RefSeq" id="WP_025165989.1">
    <property type="nucleotide sequence ID" value="NZ_AWSQ01000004.1"/>
</dbReference>
<proteinExistence type="predicted"/>
<dbReference type="GO" id="GO:0005886">
    <property type="term" value="C:plasma membrane"/>
    <property type="evidence" value="ECO:0007669"/>
    <property type="project" value="TreeGrafter"/>
</dbReference>
<feature type="transmembrane region" description="Helical" evidence="5">
    <location>
        <begin position="354"/>
        <end position="372"/>
    </location>
</feature>
<organism evidence="7 8">
    <name type="scientific">Pseudomonas taeanensis MS-3</name>
    <dbReference type="NCBI Taxonomy" id="1395571"/>
    <lineage>
        <taxon>Bacteria</taxon>
        <taxon>Pseudomonadati</taxon>
        <taxon>Pseudomonadota</taxon>
        <taxon>Gammaproteobacteria</taxon>
        <taxon>Pseudomonadales</taxon>
        <taxon>Pseudomonadaceae</taxon>
        <taxon>Pseudomonas</taxon>
    </lineage>
</organism>
<keyword evidence="2 5" id="KW-1133">Transmembrane helix</keyword>
<evidence type="ECO:0000313" key="8">
    <source>
        <dbReference type="Proteomes" id="UP000030063"/>
    </source>
</evidence>
<dbReference type="PANTHER" id="PTHR23521">
    <property type="entry name" value="TRANSPORTER MFS SUPERFAMILY"/>
    <property type="match status" value="1"/>
</dbReference>
<dbReference type="InterPro" id="IPR036259">
    <property type="entry name" value="MFS_trans_sf"/>
</dbReference>
<evidence type="ECO:0000313" key="7">
    <source>
        <dbReference type="EMBL" id="KFX68767.1"/>
    </source>
</evidence>
<dbReference type="Pfam" id="PF07690">
    <property type="entry name" value="MFS_1"/>
    <property type="match status" value="1"/>
</dbReference>
<keyword evidence="1 5" id="KW-0812">Transmembrane</keyword>
<feature type="transmembrane region" description="Helical" evidence="5">
    <location>
        <begin position="238"/>
        <end position="257"/>
    </location>
</feature>
<evidence type="ECO:0000256" key="5">
    <source>
        <dbReference type="SAM" id="Phobius"/>
    </source>
</evidence>
<feature type="domain" description="Major facilitator superfamily (MFS) profile" evidence="6">
    <location>
        <begin position="1"/>
        <end position="378"/>
    </location>
</feature>
<feature type="transmembrane region" description="Helical" evidence="5">
    <location>
        <begin position="325"/>
        <end position="348"/>
    </location>
</feature>
<feature type="region of interest" description="Disordered" evidence="4">
    <location>
        <begin position="405"/>
        <end position="434"/>
    </location>
</feature>
<feature type="transmembrane region" description="Helical" evidence="5">
    <location>
        <begin position="41"/>
        <end position="61"/>
    </location>
</feature>
<name>A0A0A1YFP8_9PSED</name>
<dbReference type="PANTHER" id="PTHR23521:SF3">
    <property type="entry name" value="MFS TRANSPORTER"/>
    <property type="match status" value="1"/>
</dbReference>
<dbReference type="GO" id="GO:0022857">
    <property type="term" value="F:transmembrane transporter activity"/>
    <property type="evidence" value="ECO:0007669"/>
    <property type="project" value="InterPro"/>
</dbReference>
<dbReference type="AlphaFoldDB" id="A0A0A1YFP8"/>
<feature type="transmembrane region" description="Helical" evidence="5">
    <location>
        <begin position="73"/>
        <end position="90"/>
    </location>
</feature>
<feature type="transmembrane region" description="Helical" evidence="5">
    <location>
        <begin position="204"/>
        <end position="226"/>
    </location>
</feature>
<feature type="transmembrane region" description="Helical" evidence="5">
    <location>
        <begin position="264"/>
        <end position="282"/>
    </location>
</feature>
<evidence type="ECO:0000256" key="2">
    <source>
        <dbReference type="ARBA" id="ARBA00022989"/>
    </source>
</evidence>
<dbReference type="CDD" id="cd17477">
    <property type="entry name" value="MFS_YcaD_like"/>
    <property type="match status" value="1"/>
</dbReference>
<comment type="caution">
    <text evidence="7">The sequence shown here is derived from an EMBL/GenBank/DDBJ whole genome shotgun (WGS) entry which is preliminary data.</text>
</comment>
<keyword evidence="8" id="KW-1185">Reference proteome</keyword>
<feature type="transmembrane region" description="Helical" evidence="5">
    <location>
        <begin position="96"/>
        <end position="119"/>
    </location>
</feature>
<dbReference type="eggNOG" id="COG0477">
    <property type="taxonomic scope" value="Bacteria"/>
</dbReference>
<protein>
    <submittedName>
        <fullName evidence="7">MFS transporter</fullName>
    </submittedName>
</protein>
<dbReference type="InterPro" id="IPR020846">
    <property type="entry name" value="MFS_dom"/>
</dbReference>
<reference evidence="7 8" key="1">
    <citation type="journal article" date="2014" name="Genome Announc.">
        <title>Draft Genome Sequence of Petroleum Oil-Degrading Marine Bacterium Pseudomonas taeanensis Strain MS-3, Isolated from a Crude Oil-Contaminated Seashore.</title>
        <authorList>
            <person name="Lee S.Y."/>
            <person name="Kim S.H."/>
            <person name="Lee D.G."/>
            <person name="Shin S."/>
            <person name="Yun S.H."/>
            <person name="Choi C.W."/>
            <person name="Chung Y.H."/>
            <person name="Choi J.S."/>
            <person name="Kahng H.Y."/>
            <person name="Kim S.I."/>
        </authorList>
    </citation>
    <scope>NUCLEOTIDE SEQUENCE [LARGE SCALE GENOMIC DNA]</scope>
    <source>
        <strain evidence="7 8">MS-3</strain>
    </source>
</reference>
<dbReference type="SUPFAM" id="SSF103473">
    <property type="entry name" value="MFS general substrate transporter"/>
    <property type="match status" value="1"/>
</dbReference>
<dbReference type="EMBL" id="AWSQ01000004">
    <property type="protein sequence ID" value="KFX68767.1"/>
    <property type="molecule type" value="Genomic_DNA"/>
</dbReference>
<sequence>MLGLTRTFGALYLASLLMQLGSTLLMTYLALRLSADGVAEFWGGALMAANALGMVAGGKVGRVLIQRVGHIRTYVACGGVISAAVLAHEFSSALPLWLFLRALVGLAMMCQLMVLESWLNDRARSDQRGKVLGIYMVAIYVGMVLGQLALSWKGDLGIHALLGVAMAFALCLVPVALTRSMHPAALQPAPVNIKLFIQRVPQSLVTVLMAGIIYSAFFGLAAIYASRQGLDTTEVGQFMAMIIGAGLLAQLPLGWLSDRLPRASLIRGVAVLLVLACLPLGFSQQPSFGVLLLVGACIGFLQFCLYPLGVALANDNIEAELRVSLAGLLLVTYGVGAAIGPLLAGALMERFGASSLYLFSAACAALLALAVGQGKVSGAHLQEDAPLHHQATPIGLASATLAAAVEPASPSDSEGETESATEVAAVTLAERPAS</sequence>
<dbReference type="InterPro" id="IPR011701">
    <property type="entry name" value="MFS"/>
</dbReference>
<keyword evidence="3 5" id="KW-0472">Membrane</keyword>
<gene>
    <name evidence="7" type="ORF">TMS3_0114825</name>
</gene>
<accession>A0A0A1YFP8</accession>
<feature type="transmembrane region" description="Helical" evidence="5">
    <location>
        <begin position="288"/>
        <end position="313"/>
    </location>
</feature>
<feature type="transmembrane region" description="Helical" evidence="5">
    <location>
        <begin position="131"/>
        <end position="150"/>
    </location>
</feature>
<evidence type="ECO:0000259" key="6">
    <source>
        <dbReference type="PROSITE" id="PS50850"/>
    </source>
</evidence>
<evidence type="ECO:0000256" key="3">
    <source>
        <dbReference type="ARBA" id="ARBA00023136"/>
    </source>
</evidence>